<protein>
    <submittedName>
        <fullName evidence="5">Helix-turn-helix domain-containing protein</fullName>
    </submittedName>
</protein>
<sequence length="299" mass="33232">MTARMRVLLRLLSSPVGGFHAQLWSYFAAGSAMFNARQAIFYHRSLGRCLRYSLISGQGPDALEVTEEAFDAQHQALLCLNEPQVLNNSRESYDNPLSLAYTHAGAGLCLLSPLPNTSAALVFVVDSHEDCGENQLSPEDKETLALLAEGVARMVHLHASPEKILRTQEGFAVSGIHSLAEYIEIASLPAVFGIPGRVMDVLQRRVGQSSMSIDEVASELSISKRTLQRRLQQADINFAMLRDQVRFHYSIGYLVDQNLSIDQISTALDFSDRTSFTNAFKRWTGLSPSTFRKLFRDYA</sequence>
<dbReference type="Pfam" id="PF12833">
    <property type="entry name" value="HTH_18"/>
    <property type="match status" value="1"/>
</dbReference>
<evidence type="ECO:0000259" key="4">
    <source>
        <dbReference type="PROSITE" id="PS01124"/>
    </source>
</evidence>
<dbReference type="PROSITE" id="PS01124">
    <property type="entry name" value="HTH_ARAC_FAMILY_2"/>
    <property type="match status" value="1"/>
</dbReference>
<dbReference type="InterPro" id="IPR009057">
    <property type="entry name" value="Homeodomain-like_sf"/>
</dbReference>
<dbReference type="Gene3D" id="1.10.10.60">
    <property type="entry name" value="Homeodomain-like"/>
    <property type="match status" value="1"/>
</dbReference>
<evidence type="ECO:0000313" key="6">
    <source>
        <dbReference type="Proteomes" id="UP001595840"/>
    </source>
</evidence>
<dbReference type="Proteomes" id="UP001595840">
    <property type="component" value="Unassembled WGS sequence"/>
</dbReference>
<dbReference type="PANTHER" id="PTHR47894">
    <property type="entry name" value="HTH-TYPE TRANSCRIPTIONAL REGULATOR GADX"/>
    <property type="match status" value="1"/>
</dbReference>
<proteinExistence type="predicted"/>
<dbReference type="EMBL" id="JBHSCX010000021">
    <property type="protein sequence ID" value="MFC4363923.1"/>
    <property type="molecule type" value="Genomic_DNA"/>
</dbReference>
<dbReference type="InterPro" id="IPR018060">
    <property type="entry name" value="HTH_AraC"/>
</dbReference>
<keyword evidence="3" id="KW-0804">Transcription</keyword>
<keyword evidence="2" id="KW-0238">DNA-binding</keyword>
<keyword evidence="1" id="KW-0805">Transcription regulation</keyword>
<dbReference type="PANTHER" id="PTHR47894:SF1">
    <property type="entry name" value="HTH-TYPE TRANSCRIPTIONAL REGULATOR VQSM"/>
    <property type="match status" value="1"/>
</dbReference>
<name>A0ABV8V8C0_9GAMM</name>
<evidence type="ECO:0000256" key="3">
    <source>
        <dbReference type="ARBA" id="ARBA00023163"/>
    </source>
</evidence>
<comment type="caution">
    <text evidence="5">The sequence shown here is derived from an EMBL/GenBank/DDBJ whole genome shotgun (WGS) entry which is preliminary data.</text>
</comment>
<keyword evidence="6" id="KW-1185">Reference proteome</keyword>
<evidence type="ECO:0000313" key="5">
    <source>
        <dbReference type="EMBL" id="MFC4363923.1"/>
    </source>
</evidence>
<evidence type="ECO:0000256" key="2">
    <source>
        <dbReference type="ARBA" id="ARBA00023125"/>
    </source>
</evidence>
<evidence type="ECO:0000256" key="1">
    <source>
        <dbReference type="ARBA" id="ARBA00023015"/>
    </source>
</evidence>
<dbReference type="SUPFAM" id="SSF46689">
    <property type="entry name" value="Homeodomain-like"/>
    <property type="match status" value="1"/>
</dbReference>
<gene>
    <name evidence="5" type="ORF">ACFOX3_16515</name>
</gene>
<accession>A0ABV8V8C0</accession>
<dbReference type="SMART" id="SM00342">
    <property type="entry name" value="HTH_ARAC"/>
    <property type="match status" value="1"/>
</dbReference>
<dbReference type="RefSeq" id="WP_290263105.1">
    <property type="nucleotide sequence ID" value="NZ_JAUFQG010000004.1"/>
</dbReference>
<feature type="domain" description="HTH araC/xylS-type" evidence="4">
    <location>
        <begin position="196"/>
        <end position="294"/>
    </location>
</feature>
<reference evidence="6" key="1">
    <citation type="journal article" date="2019" name="Int. J. Syst. Evol. Microbiol.">
        <title>The Global Catalogue of Microorganisms (GCM) 10K type strain sequencing project: providing services to taxonomists for standard genome sequencing and annotation.</title>
        <authorList>
            <consortium name="The Broad Institute Genomics Platform"/>
            <consortium name="The Broad Institute Genome Sequencing Center for Infectious Disease"/>
            <person name="Wu L."/>
            <person name="Ma J."/>
        </authorList>
    </citation>
    <scope>NUCLEOTIDE SEQUENCE [LARGE SCALE GENOMIC DNA]</scope>
    <source>
        <strain evidence="6">CECT 8570</strain>
    </source>
</reference>
<organism evidence="5 6">
    <name type="scientific">Simiduia curdlanivorans</name>
    <dbReference type="NCBI Taxonomy" id="1492769"/>
    <lineage>
        <taxon>Bacteria</taxon>
        <taxon>Pseudomonadati</taxon>
        <taxon>Pseudomonadota</taxon>
        <taxon>Gammaproteobacteria</taxon>
        <taxon>Cellvibrionales</taxon>
        <taxon>Cellvibrionaceae</taxon>
        <taxon>Simiduia</taxon>
    </lineage>
</organism>